<proteinExistence type="predicted"/>
<gene>
    <name evidence="1" type="ORF">ACJDTP_11070</name>
</gene>
<comment type="caution">
    <text evidence="1">The sequence shown here is derived from an EMBL/GenBank/DDBJ whole genome shotgun (WGS) entry which is preliminary data.</text>
</comment>
<name>A0ABW8S5R9_9CLOT</name>
<dbReference type="EMBL" id="JBJIAB010000011">
    <property type="protein sequence ID" value="MFL0165610.1"/>
    <property type="molecule type" value="Genomic_DNA"/>
</dbReference>
<keyword evidence="2" id="KW-1185">Reference proteome</keyword>
<organism evidence="1 2">
    <name type="scientific">Candidatus Clostridium helianthi</name>
    <dbReference type="NCBI Taxonomy" id="3381660"/>
    <lineage>
        <taxon>Bacteria</taxon>
        <taxon>Bacillati</taxon>
        <taxon>Bacillota</taxon>
        <taxon>Clostridia</taxon>
        <taxon>Eubacteriales</taxon>
        <taxon>Clostridiaceae</taxon>
        <taxon>Clostridium</taxon>
    </lineage>
</organism>
<reference evidence="1 2" key="1">
    <citation type="submission" date="2024-11" db="EMBL/GenBank/DDBJ databases">
        <authorList>
            <person name="Heng Y.C."/>
            <person name="Lim A.C.H."/>
            <person name="Lee J.K.Y."/>
            <person name="Kittelmann S."/>
        </authorList>
    </citation>
    <scope>NUCLEOTIDE SEQUENCE [LARGE SCALE GENOMIC DNA]</scope>
    <source>
        <strain evidence="1 2">WILCCON 0112</strain>
    </source>
</reference>
<evidence type="ECO:0000313" key="1">
    <source>
        <dbReference type="EMBL" id="MFL0165610.1"/>
    </source>
</evidence>
<protein>
    <submittedName>
        <fullName evidence="1">Uncharacterized protein</fullName>
    </submittedName>
</protein>
<dbReference type="Proteomes" id="UP001623600">
    <property type="component" value="Unassembled WGS sequence"/>
</dbReference>
<accession>A0ABW8S5R9</accession>
<dbReference type="RefSeq" id="WP_406761217.1">
    <property type="nucleotide sequence ID" value="NZ_JBJIAB010000011.1"/>
</dbReference>
<evidence type="ECO:0000313" key="2">
    <source>
        <dbReference type="Proteomes" id="UP001623600"/>
    </source>
</evidence>
<sequence>MVYVPSVWVKHNENKKKVTLILEKLDSDIKDDDPFTEEDAIKELEQIDEPTVVEKLKSGTFNFGA</sequence>